<sequence>MSKSRLLHLSLPLLISAVLAACAGRPEPPGPPPGENLERRLEGAYRPAARSPVRGWDDEWQVAGQVVEVSWLAPEQVQGMPLILYLPGLGESSRDGVQWRRAWAEAGYAVLSMQPRQYGRAIYSSSEA</sequence>
<dbReference type="RefSeq" id="WP_376947531.1">
    <property type="nucleotide sequence ID" value="NZ_CP171449.1"/>
</dbReference>
<evidence type="ECO:0000313" key="3">
    <source>
        <dbReference type="Proteomes" id="UP001589891"/>
    </source>
</evidence>
<gene>
    <name evidence="2" type="ORF">ACFFGX_15795</name>
</gene>
<proteinExistence type="predicted"/>
<dbReference type="GO" id="GO:0016787">
    <property type="term" value="F:hydrolase activity"/>
    <property type="evidence" value="ECO:0007669"/>
    <property type="project" value="UniProtKB-KW"/>
</dbReference>
<accession>A0ABV6SN34</accession>
<evidence type="ECO:0000256" key="1">
    <source>
        <dbReference type="SAM" id="SignalP"/>
    </source>
</evidence>
<keyword evidence="2" id="KW-0378">Hydrolase</keyword>
<reference evidence="2 3" key="1">
    <citation type="submission" date="2024-09" db="EMBL/GenBank/DDBJ databases">
        <authorList>
            <person name="Sun Q."/>
            <person name="Mori K."/>
        </authorList>
    </citation>
    <scope>NUCLEOTIDE SEQUENCE [LARGE SCALE GENOMIC DNA]</scope>
    <source>
        <strain evidence="2 3">NCAIM B.01794</strain>
    </source>
</reference>
<dbReference type="EMBL" id="JBHLSS010000100">
    <property type="protein sequence ID" value="MFC0710949.1"/>
    <property type="molecule type" value="Genomic_DNA"/>
</dbReference>
<organism evidence="2 3">
    <name type="scientific">Azorhizophilus paspali</name>
    <name type="common">Azotobacter paspali</name>
    <dbReference type="NCBI Taxonomy" id="69963"/>
    <lineage>
        <taxon>Bacteria</taxon>
        <taxon>Pseudomonadati</taxon>
        <taxon>Pseudomonadota</taxon>
        <taxon>Gammaproteobacteria</taxon>
        <taxon>Pseudomonadales</taxon>
        <taxon>Pseudomonadaceae</taxon>
        <taxon>Azorhizophilus</taxon>
    </lineage>
</organism>
<name>A0ABV6SN34_AZOPA</name>
<dbReference type="EC" id="3.4.-.-" evidence="2"/>
<dbReference type="InterPro" id="IPR029058">
    <property type="entry name" value="AB_hydrolase_fold"/>
</dbReference>
<dbReference type="SUPFAM" id="SSF53474">
    <property type="entry name" value="alpha/beta-Hydrolases"/>
    <property type="match status" value="1"/>
</dbReference>
<feature type="signal peptide" evidence="1">
    <location>
        <begin position="1"/>
        <end position="23"/>
    </location>
</feature>
<keyword evidence="3" id="KW-1185">Reference proteome</keyword>
<dbReference type="Proteomes" id="UP001589891">
    <property type="component" value="Unassembled WGS sequence"/>
</dbReference>
<feature type="chain" id="PRO_5047499245" evidence="1">
    <location>
        <begin position="24"/>
        <end position="128"/>
    </location>
</feature>
<comment type="caution">
    <text evidence="2">The sequence shown here is derived from an EMBL/GenBank/DDBJ whole genome shotgun (WGS) entry which is preliminary data.</text>
</comment>
<dbReference type="Gene3D" id="3.40.50.1820">
    <property type="entry name" value="alpha/beta hydrolase"/>
    <property type="match status" value="1"/>
</dbReference>
<keyword evidence="1" id="KW-0732">Signal</keyword>
<dbReference type="PROSITE" id="PS51257">
    <property type="entry name" value="PROKAR_LIPOPROTEIN"/>
    <property type="match status" value="1"/>
</dbReference>
<evidence type="ECO:0000313" key="2">
    <source>
        <dbReference type="EMBL" id="MFC0710949.1"/>
    </source>
</evidence>
<protein>
    <submittedName>
        <fullName evidence="2">Alpha/beta hydrolase family protein</fullName>
        <ecNumber evidence="2">3.4.-.-</ecNumber>
    </submittedName>
</protein>